<dbReference type="EMBL" id="JAPJDO010000003">
    <property type="protein sequence ID" value="MCX2935887.1"/>
    <property type="molecule type" value="Genomic_DNA"/>
</dbReference>
<evidence type="ECO:0000256" key="3">
    <source>
        <dbReference type="ARBA" id="ARBA00022801"/>
    </source>
</evidence>
<evidence type="ECO:0000313" key="6">
    <source>
        <dbReference type="EMBL" id="MCX2935887.1"/>
    </source>
</evidence>
<dbReference type="Pfam" id="PF02633">
    <property type="entry name" value="Creatininase"/>
    <property type="match status" value="1"/>
</dbReference>
<dbReference type="PANTHER" id="PTHR35005:SF1">
    <property type="entry name" value="2-AMINO-5-FORMYLAMINO-6-RIBOSYLAMINOPYRIMIDIN-4(3H)-ONE 5'-MONOPHOSPHATE DEFORMYLASE"/>
    <property type="match status" value="1"/>
</dbReference>
<accession>A0ABT3SAI6</accession>
<reference evidence="6 7" key="1">
    <citation type="submission" date="2022-11" db="EMBL/GenBank/DDBJ databases">
        <title>Mycobacterium sp. nov.</title>
        <authorList>
            <person name="Papic B."/>
            <person name="Spicic S."/>
            <person name="Duvnjak S."/>
        </authorList>
    </citation>
    <scope>NUCLEOTIDE SEQUENCE [LARGE SCALE GENOMIC DNA]</scope>
    <source>
        <strain evidence="6 7">CVI_P4</strain>
    </source>
</reference>
<keyword evidence="2" id="KW-0479">Metal-binding</keyword>
<sequence length="251" mass="26817">MQVRELEKMTSPEVRAAIDGGQDTAVIAFGSLEQHGEHLPIGTDAFLGDEFGHRVAAHLNAILIPTVRVGFAEHHMPFAGTMTLSKETVRRIAVEYAHSLARHGFRRIVFVPTHGGNIEPLAHAVQDCMELKGVSVISVVSNFSRQVLQEGTVGVAANLGIPPEESGAHAGEWETSIMLKLTPDLVQMDRAQAGYTGDMGAGVEALLADGTPIDELTPTGVLGDPRRAEADRGEAYIQALTNVAVSVLEEK</sequence>
<dbReference type="Proteomes" id="UP001300745">
    <property type="component" value="Unassembled WGS sequence"/>
</dbReference>
<comment type="similarity">
    <text evidence="5">Belongs to the creatininase superfamily.</text>
</comment>
<comment type="caution">
    <text evidence="6">The sequence shown here is derived from an EMBL/GenBank/DDBJ whole genome shotgun (WGS) entry which is preliminary data.</text>
</comment>
<dbReference type="PANTHER" id="PTHR35005">
    <property type="entry name" value="3-DEHYDRO-SCYLLO-INOSOSE HYDROLASE"/>
    <property type="match status" value="1"/>
</dbReference>
<evidence type="ECO:0000256" key="2">
    <source>
        <dbReference type="ARBA" id="ARBA00022723"/>
    </source>
</evidence>
<name>A0ABT3SAI6_9MYCO</name>
<evidence type="ECO:0000256" key="5">
    <source>
        <dbReference type="ARBA" id="ARBA00024029"/>
    </source>
</evidence>
<evidence type="ECO:0000256" key="4">
    <source>
        <dbReference type="ARBA" id="ARBA00022833"/>
    </source>
</evidence>
<dbReference type="Gene3D" id="3.40.50.10310">
    <property type="entry name" value="Creatininase"/>
    <property type="match status" value="1"/>
</dbReference>
<dbReference type="SUPFAM" id="SSF102215">
    <property type="entry name" value="Creatininase"/>
    <property type="match status" value="1"/>
</dbReference>
<organism evidence="6 7">
    <name type="scientific">Mycobacterium pinniadriaticum</name>
    <dbReference type="NCBI Taxonomy" id="2994102"/>
    <lineage>
        <taxon>Bacteria</taxon>
        <taxon>Bacillati</taxon>
        <taxon>Actinomycetota</taxon>
        <taxon>Actinomycetes</taxon>
        <taxon>Mycobacteriales</taxon>
        <taxon>Mycobacteriaceae</taxon>
        <taxon>Mycobacterium</taxon>
    </lineage>
</organism>
<evidence type="ECO:0000256" key="1">
    <source>
        <dbReference type="ARBA" id="ARBA00001947"/>
    </source>
</evidence>
<evidence type="ECO:0000313" key="7">
    <source>
        <dbReference type="Proteomes" id="UP001300745"/>
    </source>
</evidence>
<dbReference type="InterPro" id="IPR003785">
    <property type="entry name" value="Creatininase/forma_Hydrolase"/>
</dbReference>
<dbReference type="RefSeq" id="WP_265995275.1">
    <property type="nucleotide sequence ID" value="NZ_JAPJDN010000003.1"/>
</dbReference>
<gene>
    <name evidence="6" type="ORF">ORI27_04200</name>
</gene>
<keyword evidence="4" id="KW-0862">Zinc</keyword>
<dbReference type="InterPro" id="IPR024087">
    <property type="entry name" value="Creatininase-like_sf"/>
</dbReference>
<protein>
    <submittedName>
        <fullName evidence="6">Creatininase family protein</fullName>
    </submittedName>
</protein>
<keyword evidence="7" id="KW-1185">Reference proteome</keyword>
<proteinExistence type="inferred from homology"/>
<keyword evidence="3" id="KW-0378">Hydrolase</keyword>
<comment type="cofactor">
    <cofactor evidence="1">
        <name>Zn(2+)</name>
        <dbReference type="ChEBI" id="CHEBI:29105"/>
    </cofactor>
</comment>